<feature type="region of interest" description="Disordered" evidence="3">
    <location>
        <begin position="77"/>
        <end position="121"/>
    </location>
</feature>
<dbReference type="GO" id="GO:0004672">
    <property type="term" value="F:protein kinase activity"/>
    <property type="evidence" value="ECO:0007669"/>
    <property type="project" value="InterPro"/>
</dbReference>
<protein>
    <recommendedName>
        <fullName evidence="4">Protein kinase domain-containing protein</fullName>
    </recommendedName>
</protein>
<sequence>MALHTNELGTSPYYKKNVRVLEIWSEGPNDFTVQTVHPVDVHQSRKGTLRLATWGYEGVDEATQLLLAEVTDTGLEPQAEEGVWVSPEAQEKEGEENAKQLKEEKRGIEKKEDEDSSDSSDDDFLLLLQAANAKRGSARAQQPPTAVAAPGVQLQVIVAAQGGQEQGPTPPPSLLPQQRAATAIRSSAVEGRVESDGVGALQTDKTGRRPSGGASASDTGEREKWERGKAPQVMGRQQQLGGRRAPSIAQGVTTRGMAGRKEKEKEREQTGRALQNNATMFRSGVSLRPATRGEIESSRFEKSRLDEFCGLLENGVFGERVTRQEVVAVTNMGEYAGVKKKPGGEEKEKDRMVIKGRADPRVYDTYTGVLAQQSLLTCLPYMIIIGKVIYSVDVVKAFQQIEDRHKHSLGVLGVRIPAGFPELPVENPFPEKYDDDQWVGLRRKAVILIPGAIHRLEKAYYGGRHARNLFVFSLQFELQKDGEYTLVEEAVLVRREGAGHDGIKNGVPCKRGAASEVLVHYVDDIQGAGAKMLTTLTQLGKNIKLGPIGELGEGGSDRFAGINMEREGGKLYLFKKTYLKDIEAEKILQRAGGRRVTVDESMMEPPKKGEVDTSLTEEYGAAYGILGWAASFFWKRRVFYDELQRFTHTLTHRHLRNAGFVILRMQQEKERIEIRPLLPEGRAVHFYSDASRKPKTKEVRKGTVGFWGDETWSHEKGDEWNLVLFKTVRLTKLHDHPYSAEMEALKQTVREAWRPCYLIDELTGKFPKVRFYLDSKGVYDSLRSGKCTAEPELRKELDYVIQGMRRMGVDMLRDVVWTPPASQQAVSFTWSESCAFKQTLKMAGIMLSSTSATSAATRNEIRMNISSEFHLKQPGILRGGIDQSGLETIGITRTVRSEEEEIVDWEYVWVPDGGFRLVVVVGNGSERCVFEERFDFVAFLDSGAQRTVSSVYDRSTHTFHAIKGCYNVLRQPRVAIQVLRELQLLRLLDHPDIVKAFDAYKEEGPCSTLTGLPAYLNVFIRMEELMNLRDFLLKIGDNKNIFKRFMRQLLSALEYLHSRGVLHRDVKPDNLLVDGRFNLKLCDFGMARVVGVAEDPCVSPPLLWDDDRPLPPVSTVSTVPPIPLTSRIGTLWYLAPETVWGNSMGGACWYDGHADVWSAGCVMFEMLSGGVPLFSGRDREEQLWLIVSALGLPSKESMREIPPDSKAIMEEAAERYGARRRVSEFLRNRFPNTAVGCLDLLTGMLAVDPQERLTASECLNHPWLASASLDAKRQSERYDPGSLLRDGSFRFDLADFDKDLLYPGAYTRELARELAQEMDRWSFARDNRKVNGGRKK</sequence>
<feature type="compositionally biased region" description="Basic and acidic residues" evidence="3">
    <location>
        <begin position="259"/>
        <end position="270"/>
    </location>
</feature>
<accession>A0A0G4HNE8</accession>
<dbReference type="VEuPathDB" id="CryptoDB:Cvel_7624"/>
<evidence type="ECO:0000256" key="1">
    <source>
        <dbReference type="ARBA" id="ARBA00022741"/>
    </source>
</evidence>
<dbReference type="PROSITE" id="PS50011">
    <property type="entry name" value="PROTEIN_KINASE_DOM"/>
    <property type="match status" value="1"/>
</dbReference>
<gene>
    <name evidence="5" type="ORF">Cvel_7624</name>
</gene>
<name>A0A0G4HNE8_9ALVE</name>
<dbReference type="InterPro" id="IPR000719">
    <property type="entry name" value="Prot_kinase_dom"/>
</dbReference>
<dbReference type="PROSITE" id="PS00108">
    <property type="entry name" value="PROTEIN_KINASE_ST"/>
    <property type="match status" value="1"/>
</dbReference>
<proteinExistence type="predicted"/>
<feature type="compositionally biased region" description="Basic and acidic residues" evidence="3">
    <location>
        <begin position="89"/>
        <end position="113"/>
    </location>
</feature>
<evidence type="ECO:0000256" key="2">
    <source>
        <dbReference type="ARBA" id="ARBA00022840"/>
    </source>
</evidence>
<feature type="compositionally biased region" description="Basic and acidic residues" evidence="3">
    <location>
        <begin position="219"/>
        <end position="229"/>
    </location>
</feature>
<dbReference type="InterPro" id="IPR011009">
    <property type="entry name" value="Kinase-like_dom_sf"/>
</dbReference>
<dbReference type="Pfam" id="PF00069">
    <property type="entry name" value="Pkinase"/>
    <property type="match status" value="1"/>
</dbReference>
<dbReference type="Gene3D" id="1.10.510.10">
    <property type="entry name" value="Transferase(Phosphotransferase) domain 1"/>
    <property type="match status" value="1"/>
</dbReference>
<reference evidence="5" key="1">
    <citation type="submission" date="2014-11" db="EMBL/GenBank/DDBJ databases">
        <authorList>
            <person name="Otto D Thomas"/>
            <person name="Naeem Raeece"/>
        </authorList>
    </citation>
    <scope>NUCLEOTIDE SEQUENCE</scope>
</reference>
<feature type="region of interest" description="Disordered" evidence="3">
    <location>
        <begin position="163"/>
        <end position="273"/>
    </location>
</feature>
<evidence type="ECO:0000256" key="3">
    <source>
        <dbReference type="SAM" id="MobiDB-lite"/>
    </source>
</evidence>
<dbReference type="Gene3D" id="3.30.200.20">
    <property type="entry name" value="Phosphorylase Kinase, domain 1"/>
    <property type="match status" value="1"/>
</dbReference>
<keyword evidence="2" id="KW-0067">ATP-binding</keyword>
<keyword evidence="1" id="KW-0547">Nucleotide-binding</keyword>
<dbReference type="InterPro" id="IPR008271">
    <property type="entry name" value="Ser/Thr_kinase_AS"/>
</dbReference>
<evidence type="ECO:0000259" key="4">
    <source>
        <dbReference type="PROSITE" id="PS50011"/>
    </source>
</evidence>
<dbReference type="InterPro" id="IPR050117">
    <property type="entry name" value="MAPK"/>
</dbReference>
<dbReference type="SUPFAM" id="SSF56112">
    <property type="entry name" value="Protein kinase-like (PK-like)"/>
    <property type="match status" value="1"/>
</dbReference>
<dbReference type="PANTHER" id="PTHR24055">
    <property type="entry name" value="MITOGEN-ACTIVATED PROTEIN KINASE"/>
    <property type="match status" value="1"/>
</dbReference>
<dbReference type="SMART" id="SM00220">
    <property type="entry name" value="S_TKc"/>
    <property type="match status" value="1"/>
</dbReference>
<dbReference type="EMBL" id="CDMZ01003260">
    <property type="protein sequence ID" value="CEM45730.1"/>
    <property type="molecule type" value="Genomic_DNA"/>
</dbReference>
<evidence type="ECO:0000313" key="5">
    <source>
        <dbReference type="EMBL" id="CEM45730.1"/>
    </source>
</evidence>
<dbReference type="GO" id="GO:0005524">
    <property type="term" value="F:ATP binding"/>
    <property type="evidence" value="ECO:0007669"/>
    <property type="project" value="UniProtKB-KW"/>
</dbReference>
<feature type="domain" description="Protein kinase" evidence="4">
    <location>
        <begin position="915"/>
        <end position="1264"/>
    </location>
</feature>
<organism evidence="5">
    <name type="scientific">Chromera velia CCMP2878</name>
    <dbReference type="NCBI Taxonomy" id="1169474"/>
    <lineage>
        <taxon>Eukaryota</taxon>
        <taxon>Sar</taxon>
        <taxon>Alveolata</taxon>
        <taxon>Colpodellida</taxon>
        <taxon>Chromeraceae</taxon>
        <taxon>Chromera</taxon>
    </lineage>
</organism>